<dbReference type="STRING" id="520822.A0A151I0Q8"/>
<proteinExistence type="predicted"/>
<dbReference type="Pfam" id="PF07464">
    <property type="entry name" value="ApoLp-III"/>
    <property type="match status" value="1"/>
</dbReference>
<dbReference type="InterPro" id="IPR010009">
    <property type="entry name" value="ApoLp-III"/>
</dbReference>
<dbReference type="GO" id="GO:0005576">
    <property type="term" value="C:extracellular region"/>
    <property type="evidence" value="ECO:0007669"/>
    <property type="project" value="InterPro"/>
</dbReference>
<evidence type="ECO:0000313" key="2">
    <source>
        <dbReference type="Proteomes" id="UP000078540"/>
    </source>
</evidence>
<reference evidence="1 2" key="1">
    <citation type="submission" date="2015-09" db="EMBL/GenBank/DDBJ databases">
        <title>Atta colombica WGS genome.</title>
        <authorList>
            <person name="Nygaard S."/>
            <person name="Hu H."/>
            <person name="Boomsma J."/>
            <person name="Zhang G."/>
        </authorList>
    </citation>
    <scope>NUCLEOTIDE SEQUENCE [LARGE SCALE GENOMIC DNA]</scope>
    <source>
        <strain evidence="1">Treedump-2</strain>
        <tissue evidence="1">Whole body</tissue>
    </source>
</reference>
<keyword evidence="2" id="KW-1185">Reference proteome</keyword>
<dbReference type="CDD" id="cd13769">
    <property type="entry name" value="ApoLp-III_like"/>
    <property type="match status" value="1"/>
</dbReference>
<dbReference type="AlphaFoldDB" id="A0A151I0Q8"/>
<organism evidence="1 2">
    <name type="scientific">Atta colombica</name>
    <dbReference type="NCBI Taxonomy" id="520822"/>
    <lineage>
        <taxon>Eukaryota</taxon>
        <taxon>Metazoa</taxon>
        <taxon>Ecdysozoa</taxon>
        <taxon>Arthropoda</taxon>
        <taxon>Hexapoda</taxon>
        <taxon>Insecta</taxon>
        <taxon>Pterygota</taxon>
        <taxon>Neoptera</taxon>
        <taxon>Endopterygota</taxon>
        <taxon>Hymenoptera</taxon>
        <taxon>Apocrita</taxon>
        <taxon>Aculeata</taxon>
        <taxon>Formicoidea</taxon>
        <taxon>Formicidae</taxon>
        <taxon>Myrmicinae</taxon>
        <taxon>Atta</taxon>
    </lineage>
</organism>
<dbReference type="GO" id="GO:0008289">
    <property type="term" value="F:lipid binding"/>
    <property type="evidence" value="ECO:0007669"/>
    <property type="project" value="InterPro"/>
</dbReference>
<name>A0A151I0Q8_9HYME</name>
<dbReference type="GO" id="GO:0006869">
    <property type="term" value="P:lipid transport"/>
    <property type="evidence" value="ECO:0007669"/>
    <property type="project" value="InterPro"/>
</dbReference>
<dbReference type="Proteomes" id="UP000078540">
    <property type="component" value="Unassembled WGS sequence"/>
</dbReference>
<gene>
    <name evidence="1" type="ORF">ALC53_10225</name>
</gene>
<dbReference type="SUPFAM" id="SSF47857">
    <property type="entry name" value="Apolipophorin-III"/>
    <property type="match status" value="1"/>
</dbReference>
<accession>A0A151I0Q8</accession>
<sequence>MPIKGSIIFHPTHQLFPNRPRRKYQREMRYLLSIILAVLLVTTEGKVVPTSDVENQQTDTQPPQLSDHIREAQNLINNLGAQLQQQLNQKDLNTAIKEGTTNLVSNVQMFFKNMSDEIKAKSPELESVWTNMKNKLSETFNNLNVNPETTEQINQLSTKFQEGVQTLVSESENAAKTISENSSKVQEGIAKFTKQAIDIAVQASQNLSNQLQQATTPQPEN</sequence>
<dbReference type="Gene3D" id="1.20.120.20">
    <property type="entry name" value="Apolipoprotein"/>
    <property type="match status" value="1"/>
</dbReference>
<dbReference type="EMBL" id="KQ976606">
    <property type="protein sequence ID" value="KYM79330.1"/>
    <property type="molecule type" value="Genomic_DNA"/>
</dbReference>
<evidence type="ECO:0000313" key="1">
    <source>
        <dbReference type="EMBL" id="KYM79330.1"/>
    </source>
</evidence>
<protein>
    <recommendedName>
        <fullName evidence="3">Apolipophorin-3</fullName>
    </recommendedName>
</protein>
<evidence type="ECO:0008006" key="3">
    <source>
        <dbReference type="Google" id="ProtNLM"/>
    </source>
</evidence>